<comment type="caution">
    <text evidence="2">The sequence shown here is derived from an EMBL/GenBank/DDBJ whole genome shotgun (WGS) entry which is preliminary data.</text>
</comment>
<accession>A0ABD2W972</accession>
<feature type="region of interest" description="Disordered" evidence="1">
    <location>
        <begin position="1"/>
        <end position="71"/>
    </location>
</feature>
<sequence>MEKSQQHHCRGRRRHHGHHHHHHHHQHHHHQYRKKREAQLSRASSRKREKQCKSRRRRRRRRRRLQQQQHQQQILSLQALALYSNSKKVHIMSTSAPFVSRQRCTTILKSRITRPDCRFQELYLHIKTRFSTSRTTSRKEDERCLLWRISTKRIHKCIRAS</sequence>
<reference evidence="2 3" key="1">
    <citation type="journal article" date="2024" name="bioRxiv">
        <title>A reference genome for Trichogramma kaykai: A tiny desert-dwelling parasitoid wasp with competing sex-ratio distorters.</title>
        <authorList>
            <person name="Culotta J."/>
            <person name="Lindsey A.R."/>
        </authorList>
    </citation>
    <scope>NUCLEOTIDE SEQUENCE [LARGE SCALE GENOMIC DNA]</scope>
    <source>
        <strain evidence="2 3">KSX58</strain>
    </source>
</reference>
<dbReference type="EMBL" id="JBJJXI010000124">
    <property type="protein sequence ID" value="KAL3388992.1"/>
    <property type="molecule type" value="Genomic_DNA"/>
</dbReference>
<feature type="compositionally biased region" description="Basic residues" evidence="1">
    <location>
        <begin position="44"/>
        <end position="65"/>
    </location>
</feature>
<name>A0ABD2W972_9HYME</name>
<evidence type="ECO:0000256" key="1">
    <source>
        <dbReference type="SAM" id="MobiDB-lite"/>
    </source>
</evidence>
<protein>
    <submittedName>
        <fullName evidence="2">Uncharacterized protein</fullName>
    </submittedName>
</protein>
<dbReference type="AlphaFoldDB" id="A0ABD2W972"/>
<proteinExistence type="predicted"/>
<dbReference type="Proteomes" id="UP001627154">
    <property type="component" value="Unassembled WGS sequence"/>
</dbReference>
<evidence type="ECO:0000313" key="2">
    <source>
        <dbReference type="EMBL" id="KAL3388992.1"/>
    </source>
</evidence>
<feature type="compositionally biased region" description="Basic residues" evidence="1">
    <location>
        <begin position="1"/>
        <end position="36"/>
    </location>
</feature>
<evidence type="ECO:0000313" key="3">
    <source>
        <dbReference type="Proteomes" id="UP001627154"/>
    </source>
</evidence>
<keyword evidence="3" id="KW-1185">Reference proteome</keyword>
<organism evidence="2 3">
    <name type="scientific">Trichogramma kaykai</name>
    <dbReference type="NCBI Taxonomy" id="54128"/>
    <lineage>
        <taxon>Eukaryota</taxon>
        <taxon>Metazoa</taxon>
        <taxon>Ecdysozoa</taxon>
        <taxon>Arthropoda</taxon>
        <taxon>Hexapoda</taxon>
        <taxon>Insecta</taxon>
        <taxon>Pterygota</taxon>
        <taxon>Neoptera</taxon>
        <taxon>Endopterygota</taxon>
        <taxon>Hymenoptera</taxon>
        <taxon>Apocrita</taxon>
        <taxon>Proctotrupomorpha</taxon>
        <taxon>Chalcidoidea</taxon>
        <taxon>Trichogrammatidae</taxon>
        <taxon>Trichogramma</taxon>
    </lineage>
</organism>
<gene>
    <name evidence="2" type="ORF">TKK_015943</name>
</gene>